<reference evidence="3 4" key="1">
    <citation type="submission" date="2019-04" db="EMBL/GenBank/DDBJ databases">
        <title>Chromosome genome assembly for Takifugu flavidus.</title>
        <authorList>
            <person name="Xiao S."/>
        </authorList>
    </citation>
    <scope>NUCLEOTIDE SEQUENCE [LARGE SCALE GENOMIC DNA]</scope>
    <source>
        <strain evidence="3">HTHZ2018</strain>
        <tissue evidence="3">Muscle</tissue>
    </source>
</reference>
<evidence type="ECO:0000259" key="2">
    <source>
        <dbReference type="Pfam" id="PF09004"/>
    </source>
</evidence>
<sequence length="210" mass="24290">MYFLRRLRSFNICRKLLWMFYQSVVASVLSYAVVWGGGSVTKANLSRLEKLIRRASSVVGMKLEPLATVAERRTIDKLRSIMDNDRHPLHTVLHSQRSLISQRLRLPKEYDREQFAENPVPLLLIGTKFDQIPETKRSEVLTRTAFLSEDFNAEEINLDCTNPRYLAAGTSNAVKLSRFFDKVRKSALFTVMQNFPEMHQIRPLCVNDNL</sequence>
<evidence type="ECO:0000313" key="3">
    <source>
        <dbReference type="EMBL" id="TWW80581.1"/>
    </source>
</evidence>
<keyword evidence="4" id="KW-1185">Reference proteome</keyword>
<dbReference type="Pfam" id="PF09004">
    <property type="entry name" value="ALKBH8_N"/>
    <property type="match status" value="1"/>
</dbReference>
<feature type="domain" description="Alkylated DNA repair protein AlkB homologue 8 N-terminal" evidence="2">
    <location>
        <begin position="2"/>
        <end position="26"/>
    </location>
</feature>
<dbReference type="Proteomes" id="UP000324091">
    <property type="component" value="Chromosome 1"/>
</dbReference>
<dbReference type="GO" id="GO:0008168">
    <property type="term" value="F:methyltransferase activity"/>
    <property type="evidence" value="ECO:0007669"/>
    <property type="project" value="InterPro"/>
</dbReference>
<evidence type="ECO:0000256" key="1">
    <source>
        <dbReference type="SAM" id="Phobius"/>
    </source>
</evidence>
<dbReference type="GO" id="GO:0016706">
    <property type="term" value="F:2-oxoglutarate-dependent dioxygenase activity"/>
    <property type="evidence" value="ECO:0007669"/>
    <property type="project" value="InterPro"/>
</dbReference>
<evidence type="ECO:0000313" key="4">
    <source>
        <dbReference type="Proteomes" id="UP000324091"/>
    </source>
</evidence>
<accession>A0A5C6PP15</accession>
<protein>
    <submittedName>
        <fullName evidence="3">Rab-like protein 3</fullName>
    </submittedName>
</protein>
<dbReference type="InterPro" id="IPR015095">
    <property type="entry name" value="AlkB_hom8_N"/>
</dbReference>
<dbReference type="AlphaFoldDB" id="A0A5C6PP15"/>
<name>A0A5C6PP15_9TELE</name>
<proteinExistence type="predicted"/>
<dbReference type="EMBL" id="RHFK02000001">
    <property type="protein sequence ID" value="TWW80581.1"/>
    <property type="molecule type" value="Genomic_DNA"/>
</dbReference>
<comment type="caution">
    <text evidence="3">The sequence shown here is derived from an EMBL/GenBank/DDBJ whole genome shotgun (WGS) entry which is preliminary data.</text>
</comment>
<organism evidence="3 4">
    <name type="scientific">Takifugu flavidus</name>
    <name type="common">sansaifugu</name>
    <dbReference type="NCBI Taxonomy" id="433684"/>
    <lineage>
        <taxon>Eukaryota</taxon>
        <taxon>Metazoa</taxon>
        <taxon>Chordata</taxon>
        <taxon>Craniata</taxon>
        <taxon>Vertebrata</taxon>
        <taxon>Euteleostomi</taxon>
        <taxon>Actinopterygii</taxon>
        <taxon>Neopterygii</taxon>
        <taxon>Teleostei</taxon>
        <taxon>Neoteleostei</taxon>
        <taxon>Acanthomorphata</taxon>
        <taxon>Eupercaria</taxon>
        <taxon>Tetraodontiformes</taxon>
        <taxon>Tetradontoidea</taxon>
        <taxon>Tetraodontidae</taxon>
        <taxon>Takifugu</taxon>
    </lineage>
</organism>
<keyword evidence="1" id="KW-0812">Transmembrane</keyword>
<keyword evidence="1" id="KW-0472">Membrane</keyword>
<feature type="transmembrane region" description="Helical" evidence="1">
    <location>
        <begin position="16"/>
        <end position="38"/>
    </location>
</feature>
<keyword evidence="1" id="KW-1133">Transmembrane helix</keyword>
<gene>
    <name evidence="3" type="ORF">D4764_01G0003960</name>
</gene>